<feature type="region of interest" description="Disordered" evidence="1">
    <location>
        <begin position="322"/>
        <end position="372"/>
    </location>
</feature>
<keyword evidence="4" id="KW-1185">Reference proteome</keyword>
<reference evidence="4" key="1">
    <citation type="submission" date="2024-04" db="EMBL/GenBank/DDBJ databases">
        <authorList>
            <person name="Shaw F."/>
            <person name="Minotto A."/>
        </authorList>
    </citation>
    <scope>NUCLEOTIDE SEQUENCE [LARGE SCALE GENOMIC DNA]</scope>
</reference>
<dbReference type="InterPro" id="IPR001245">
    <property type="entry name" value="Ser-Thr/Tyr_kinase_cat_dom"/>
</dbReference>
<dbReference type="EMBL" id="OZ037950">
    <property type="protein sequence ID" value="CAL1712424.1"/>
    <property type="molecule type" value="Genomic_DNA"/>
</dbReference>
<protein>
    <recommendedName>
        <fullName evidence="2">Protein kinase domain-containing protein</fullName>
    </recommendedName>
</protein>
<dbReference type="InterPro" id="IPR051681">
    <property type="entry name" value="Ser/Thr_Kinases-Pseudokinases"/>
</dbReference>
<feature type="region of interest" description="Disordered" evidence="1">
    <location>
        <begin position="477"/>
        <end position="496"/>
    </location>
</feature>
<dbReference type="PROSITE" id="PS50011">
    <property type="entry name" value="PROTEIN_KINASE_DOM"/>
    <property type="match status" value="1"/>
</dbReference>
<dbReference type="Proteomes" id="UP001497453">
    <property type="component" value="Chromosome 7"/>
</dbReference>
<feature type="compositionally biased region" description="Low complexity" evidence="1">
    <location>
        <begin position="1"/>
        <end position="17"/>
    </location>
</feature>
<dbReference type="Pfam" id="PF07714">
    <property type="entry name" value="PK_Tyr_Ser-Thr"/>
    <property type="match status" value="1"/>
</dbReference>
<dbReference type="PANTHER" id="PTHR44329">
    <property type="entry name" value="SERINE/THREONINE-PROTEIN KINASE TNNI3K-RELATED"/>
    <property type="match status" value="1"/>
</dbReference>
<evidence type="ECO:0000313" key="3">
    <source>
        <dbReference type="EMBL" id="CAL1712424.1"/>
    </source>
</evidence>
<feature type="region of interest" description="Disordered" evidence="1">
    <location>
        <begin position="1"/>
        <end position="103"/>
    </location>
</feature>
<feature type="domain" description="Protein kinase" evidence="2">
    <location>
        <begin position="600"/>
        <end position="872"/>
    </location>
</feature>
<feature type="region of interest" description="Disordered" evidence="1">
    <location>
        <begin position="431"/>
        <end position="450"/>
    </location>
</feature>
<organism evidence="3 4">
    <name type="scientific">Somion occarium</name>
    <dbReference type="NCBI Taxonomy" id="3059160"/>
    <lineage>
        <taxon>Eukaryota</taxon>
        <taxon>Fungi</taxon>
        <taxon>Dikarya</taxon>
        <taxon>Basidiomycota</taxon>
        <taxon>Agaricomycotina</taxon>
        <taxon>Agaricomycetes</taxon>
        <taxon>Polyporales</taxon>
        <taxon>Cerrenaceae</taxon>
        <taxon>Somion</taxon>
    </lineage>
</organism>
<dbReference type="PANTHER" id="PTHR44329:SF214">
    <property type="entry name" value="PROTEIN KINASE DOMAIN-CONTAINING PROTEIN"/>
    <property type="match status" value="1"/>
</dbReference>
<feature type="compositionally biased region" description="Low complexity" evidence="1">
    <location>
        <begin position="27"/>
        <end position="41"/>
    </location>
</feature>
<sequence length="876" mass="96604">MSAYNRSNNTSSTSPPSDSHRASPPESTSSVALNVSHSSSAPLVSPDLVSRFNPPPAPPAPPPPPPIRARLPIPISHRGRPLALSPVITGNPSGKASVLSRPQGYSQDVFSSEKVVPDDVETKWAVKQNMPHDLPNYRSTDTNERQETRAGLRWLETEPYRSVPEHSTGIETQSNEVDYVGHRPSDVRGRSASLARFDHPSGIHRRSASQQPFRGTESTLLTDPSSRLPSIYSQDFAGTRSFWPGPGISNVHAPPETQNRVDASQDTSRYPIGRQVQGLSDDSGYHTDPSGSASAKQNRPETILDVTRKAPGRFRQALQKFLPQHQSPRPQMSGELSSNQDANDHHPEWTTAPHSTTLSGSRGSDSPVSYLRGTDAVSNASDATIKGEDFDDTGPVAIAMDTTVRSSHYAHDTFKTNDNRDGEAVRLPVSDEWSTENVSHSGPDVEHSRPSVEALKELPYALSDQPFNARDAISRHMSTGAQSAPGSLDSGAHSEELENARRELAQARDDEEHARRKVEEARRKVEEAILQGKNSQKQSLGLPGGLDIDEAQMAIDAIHEKLRSGYGTDPGSKMKFLRLLTRLCVAYDLFPEQLYIEAQCENGGPVNGGSFADIYVGRSQKDRKVALKRLRIFLTTSDVGKAKLRRNFYREAILWAHCRHPHVLPFLGLNTTIFRSGMCMVSPWMEHGNVCDYVRQHPQDRSMVDSWICEIALGLEYLHQEEIAHGDLRAANVLVDDELHMRVADFGLATLSDDYFKMTTIDSQQPHWLAPELLIPTHFGLPPSTQPTKAGDMYAFACVCFELYTGRPPFANLGPHDIIGQIIKEKQPARPLFNAGADSMSDDLWHVVSMCMRIRAEDRLTATAASTKLERLVALA</sequence>
<feature type="region of interest" description="Disordered" evidence="1">
    <location>
        <begin position="194"/>
        <end position="228"/>
    </location>
</feature>
<feature type="region of interest" description="Disordered" evidence="1">
    <location>
        <begin position="246"/>
        <end position="302"/>
    </location>
</feature>
<dbReference type="SUPFAM" id="SSF56112">
    <property type="entry name" value="Protein kinase-like (PK-like)"/>
    <property type="match status" value="1"/>
</dbReference>
<feature type="compositionally biased region" description="Polar residues" evidence="1">
    <location>
        <begin position="324"/>
        <end position="341"/>
    </location>
</feature>
<name>A0ABP1DZK2_9APHY</name>
<evidence type="ECO:0000313" key="4">
    <source>
        <dbReference type="Proteomes" id="UP001497453"/>
    </source>
</evidence>
<evidence type="ECO:0000256" key="1">
    <source>
        <dbReference type="SAM" id="MobiDB-lite"/>
    </source>
</evidence>
<accession>A0ABP1DZK2</accession>
<feature type="compositionally biased region" description="Polar residues" evidence="1">
    <location>
        <begin position="352"/>
        <end position="367"/>
    </location>
</feature>
<feature type="compositionally biased region" description="Polar residues" evidence="1">
    <location>
        <begin position="208"/>
        <end position="228"/>
    </location>
</feature>
<proteinExistence type="predicted"/>
<dbReference type="Gene3D" id="1.10.510.10">
    <property type="entry name" value="Transferase(Phosphotransferase) domain 1"/>
    <property type="match status" value="1"/>
</dbReference>
<feature type="compositionally biased region" description="Pro residues" evidence="1">
    <location>
        <begin position="53"/>
        <end position="67"/>
    </location>
</feature>
<evidence type="ECO:0000259" key="2">
    <source>
        <dbReference type="PROSITE" id="PS50011"/>
    </source>
</evidence>
<dbReference type="InterPro" id="IPR011009">
    <property type="entry name" value="Kinase-like_dom_sf"/>
</dbReference>
<dbReference type="InterPro" id="IPR000719">
    <property type="entry name" value="Prot_kinase_dom"/>
</dbReference>
<gene>
    <name evidence="3" type="ORF">GFSPODELE1_LOCUS8820</name>
</gene>
<feature type="compositionally biased region" description="Polar residues" evidence="1">
    <location>
        <begin position="256"/>
        <end position="268"/>
    </location>
</feature>